<dbReference type="InterPro" id="IPR022953">
    <property type="entry name" value="ATP_PFK"/>
</dbReference>
<dbReference type="GO" id="GO:0006002">
    <property type="term" value="P:fructose 6-phosphate metabolic process"/>
    <property type="evidence" value="ECO:0007669"/>
    <property type="project" value="InterPro"/>
</dbReference>
<keyword evidence="9" id="KW-0324">Glycolysis</keyword>
<organism evidence="12 13">
    <name type="scientific">Fraxinus pennsylvanica</name>
    <dbReference type="NCBI Taxonomy" id="56036"/>
    <lineage>
        <taxon>Eukaryota</taxon>
        <taxon>Viridiplantae</taxon>
        <taxon>Streptophyta</taxon>
        <taxon>Embryophyta</taxon>
        <taxon>Tracheophyta</taxon>
        <taxon>Spermatophyta</taxon>
        <taxon>Magnoliopsida</taxon>
        <taxon>eudicotyledons</taxon>
        <taxon>Gunneridae</taxon>
        <taxon>Pentapetalae</taxon>
        <taxon>asterids</taxon>
        <taxon>lamiids</taxon>
        <taxon>Lamiales</taxon>
        <taxon>Oleaceae</taxon>
        <taxon>Oleeae</taxon>
        <taxon>Fraxinus</taxon>
    </lineage>
</organism>
<reference evidence="12" key="1">
    <citation type="submission" date="2023-05" db="EMBL/GenBank/DDBJ databases">
        <authorList>
            <person name="Huff M."/>
        </authorList>
    </citation>
    <scope>NUCLEOTIDE SEQUENCE</scope>
</reference>
<protein>
    <recommendedName>
        <fullName evidence="11">Phosphofructokinase domain-containing protein</fullName>
    </recommendedName>
</protein>
<dbReference type="PIRSF" id="PIRSF000534">
    <property type="entry name" value="PPi_PFK_TP0108"/>
    <property type="match status" value="1"/>
</dbReference>
<evidence type="ECO:0000256" key="7">
    <source>
        <dbReference type="ARBA" id="ARBA00022840"/>
    </source>
</evidence>
<evidence type="ECO:0000256" key="10">
    <source>
        <dbReference type="ARBA" id="ARBA00048070"/>
    </source>
</evidence>
<name>A0AAD1YTF5_9LAMI</name>
<keyword evidence="5" id="KW-0547">Nucleotide-binding</keyword>
<accession>A0AAD1YTF5</accession>
<evidence type="ECO:0000256" key="2">
    <source>
        <dbReference type="ARBA" id="ARBA00022533"/>
    </source>
</evidence>
<dbReference type="PANTHER" id="PTHR45770">
    <property type="entry name" value="ATP-DEPENDENT 6-PHOSPHOFRUCTOKINASE 1"/>
    <property type="match status" value="1"/>
</dbReference>
<evidence type="ECO:0000256" key="5">
    <source>
        <dbReference type="ARBA" id="ARBA00022741"/>
    </source>
</evidence>
<dbReference type="InterPro" id="IPR000023">
    <property type="entry name" value="Phosphofructokinase_dom"/>
</dbReference>
<comment type="catalytic activity">
    <reaction evidence="10">
        <text>beta-D-fructose 6-phosphate + ATP = beta-D-fructose 1,6-bisphosphate + ADP + H(+)</text>
        <dbReference type="Rhea" id="RHEA:16109"/>
        <dbReference type="ChEBI" id="CHEBI:15378"/>
        <dbReference type="ChEBI" id="CHEBI:30616"/>
        <dbReference type="ChEBI" id="CHEBI:32966"/>
        <dbReference type="ChEBI" id="CHEBI:57634"/>
        <dbReference type="ChEBI" id="CHEBI:456216"/>
        <dbReference type="EC" id="2.7.1.11"/>
    </reaction>
</comment>
<keyword evidence="7" id="KW-0067">ATP-binding</keyword>
<evidence type="ECO:0000256" key="6">
    <source>
        <dbReference type="ARBA" id="ARBA00022777"/>
    </source>
</evidence>
<evidence type="ECO:0000256" key="9">
    <source>
        <dbReference type="ARBA" id="ARBA00023152"/>
    </source>
</evidence>
<evidence type="ECO:0000313" key="13">
    <source>
        <dbReference type="Proteomes" id="UP000834106"/>
    </source>
</evidence>
<dbReference type="Gene3D" id="3.40.50.450">
    <property type="match status" value="1"/>
</dbReference>
<keyword evidence="2" id="KW-0021">Allosteric enzyme</keyword>
<sequence length="476" mass="52929">MALSSNDAEAGHQQQEVAKNENQFTISNIKLQRLIHLTDYLTELQIHPNPLDHNPFFHPVSEFYITPSDVVLRHILHDLSGAFPSHGPRLEYHRAGPRKQIYFDPSHVRAAIVTCGGLCPGMNTVIRELVVALWEHYGVREIFGIRAGYRGFYSSEPVPLNPKMVRGWHRKGGTVLETSRGGFDLHKIVNAIQDHGFNQKRLLRSWFGNSSVALFPLVYIIGGDGAMGGMVEIFNEIKHRKLYIAVAGIPKTVDNDVGVIDRSFGFQTAVEMAQQAIGLVKLMGRSTGHIALYATLSSRDVDCCLIPENEFYLEGKGGLFEFLDNRLKDNGHAVVVVAEGAGQDIIPRTESQVQEKDESGNSVLLDVGSWLKSELKNWWARDHPKDLFTVKYIDPTYMIRAVPANAADNLYCTLLAHSAIHGAMAGYTGFVCGPINGNYAYIPVEEVAQAKNPVNTRDHKWAWVRSITNQPDFGSG</sequence>
<evidence type="ECO:0000259" key="11">
    <source>
        <dbReference type="Pfam" id="PF00365"/>
    </source>
</evidence>
<dbReference type="Proteomes" id="UP000834106">
    <property type="component" value="Chromosome 2"/>
</dbReference>
<proteinExistence type="predicted"/>
<dbReference type="PRINTS" id="PR00476">
    <property type="entry name" value="PHFRCTKINASE"/>
</dbReference>
<dbReference type="GO" id="GO:0005524">
    <property type="term" value="F:ATP binding"/>
    <property type="evidence" value="ECO:0007669"/>
    <property type="project" value="UniProtKB-KW"/>
</dbReference>
<comment type="cofactor">
    <cofactor evidence="1">
        <name>Mg(2+)</name>
        <dbReference type="ChEBI" id="CHEBI:18420"/>
    </cofactor>
</comment>
<evidence type="ECO:0000313" key="12">
    <source>
        <dbReference type="EMBL" id="CAI9756695.1"/>
    </source>
</evidence>
<dbReference type="Gene3D" id="3.40.50.460">
    <property type="entry name" value="Phosphofructokinase domain"/>
    <property type="match status" value="1"/>
</dbReference>
<gene>
    <name evidence="12" type="ORF">FPE_LOCUS4125</name>
</gene>
<dbReference type="EMBL" id="OU503037">
    <property type="protein sequence ID" value="CAI9756695.1"/>
    <property type="molecule type" value="Genomic_DNA"/>
</dbReference>
<keyword evidence="6" id="KW-0418">Kinase</keyword>
<keyword evidence="4" id="KW-0479">Metal-binding</keyword>
<feature type="domain" description="Phosphofructokinase" evidence="11">
    <location>
        <begin position="109"/>
        <end position="421"/>
    </location>
</feature>
<dbReference type="GO" id="GO:0003872">
    <property type="term" value="F:6-phosphofructokinase activity"/>
    <property type="evidence" value="ECO:0007669"/>
    <property type="project" value="UniProtKB-EC"/>
</dbReference>
<evidence type="ECO:0000256" key="8">
    <source>
        <dbReference type="ARBA" id="ARBA00022842"/>
    </source>
</evidence>
<dbReference type="InterPro" id="IPR012004">
    <property type="entry name" value="PyroP-dep_PFK_TP0108"/>
</dbReference>
<evidence type="ECO:0000256" key="1">
    <source>
        <dbReference type="ARBA" id="ARBA00001946"/>
    </source>
</evidence>
<dbReference type="AlphaFoldDB" id="A0AAD1YTF5"/>
<dbReference type="InterPro" id="IPR035966">
    <property type="entry name" value="PKF_sf"/>
</dbReference>
<evidence type="ECO:0000256" key="4">
    <source>
        <dbReference type="ARBA" id="ARBA00022723"/>
    </source>
</evidence>
<dbReference type="GO" id="GO:0046872">
    <property type="term" value="F:metal ion binding"/>
    <property type="evidence" value="ECO:0007669"/>
    <property type="project" value="UniProtKB-KW"/>
</dbReference>
<dbReference type="NCBIfam" id="NF005301">
    <property type="entry name" value="PRK06830.1"/>
    <property type="match status" value="1"/>
</dbReference>
<keyword evidence="3" id="KW-0808">Transferase</keyword>
<keyword evidence="8" id="KW-0460">Magnesium</keyword>
<dbReference type="SUPFAM" id="SSF53784">
    <property type="entry name" value="Phosphofructokinase"/>
    <property type="match status" value="1"/>
</dbReference>
<dbReference type="Pfam" id="PF00365">
    <property type="entry name" value="PFK"/>
    <property type="match status" value="1"/>
</dbReference>
<evidence type="ECO:0000256" key="3">
    <source>
        <dbReference type="ARBA" id="ARBA00022679"/>
    </source>
</evidence>
<dbReference type="InterPro" id="IPR050929">
    <property type="entry name" value="PFKA"/>
</dbReference>
<dbReference type="GO" id="GO:0005737">
    <property type="term" value="C:cytoplasm"/>
    <property type="evidence" value="ECO:0007669"/>
    <property type="project" value="UniProtKB-ARBA"/>
</dbReference>
<keyword evidence="13" id="KW-1185">Reference proteome</keyword>